<dbReference type="Gene3D" id="2.120.10.80">
    <property type="entry name" value="Kelch-type beta propeller"/>
    <property type="match status" value="2"/>
</dbReference>
<feature type="region of interest" description="Disordered" evidence="1">
    <location>
        <begin position="1299"/>
        <end position="1329"/>
    </location>
</feature>
<dbReference type="InterPro" id="IPR003961">
    <property type="entry name" value="FN3_dom"/>
</dbReference>
<dbReference type="Proteomes" id="UP000002729">
    <property type="component" value="Unassembled WGS sequence"/>
</dbReference>
<dbReference type="PANTHER" id="PTHR23244">
    <property type="entry name" value="KELCH REPEAT DOMAIN"/>
    <property type="match status" value="1"/>
</dbReference>
<protein>
    <recommendedName>
        <fullName evidence="3">Fibronectin type-III domain-containing protein</fullName>
    </recommendedName>
</protein>
<feature type="chain" id="PRO_5003263007" description="Fibronectin type-III domain-containing protein" evidence="2">
    <location>
        <begin position="24"/>
        <end position="1959"/>
    </location>
</feature>
<proteinExistence type="predicted"/>
<dbReference type="KEGG" id="aaf:AURANDRAFT_66083"/>
<feature type="compositionally biased region" description="Gly residues" evidence="1">
    <location>
        <begin position="1049"/>
        <end position="1062"/>
    </location>
</feature>
<dbReference type="GeneID" id="20225644"/>
<keyword evidence="5" id="KW-1185">Reference proteome</keyword>
<keyword evidence="2" id="KW-0732">Signal</keyword>
<feature type="domain" description="Fibronectin type-III" evidence="3">
    <location>
        <begin position="1162"/>
        <end position="1256"/>
    </location>
</feature>
<feature type="signal peptide" evidence="2">
    <location>
        <begin position="1"/>
        <end position="23"/>
    </location>
</feature>
<dbReference type="SUPFAM" id="SSF49265">
    <property type="entry name" value="Fibronectin type III"/>
    <property type="match status" value="2"/>
</dbReference>
<dbReference type="InParanoid" id="F0YG88"/>
<organism evidence="5">
    <name type="scientific">Aureococcus anophagefferens</name>
    <name type="common">Harmful bloom alga</name>
    <dbReference type="NCBI Taxonomy" id="44056"/>
    <lineage>
        <taxon>Eukaryota</taxon>
        <taxon>Sar</taxon>
        <taxon>Stramenopiles</taxon>
        <taxon>Ochrophyta</taxon>
        <taxon>Pelagophyceae</taxon>
        <taxon>Pelagomonadales</taxon>
        <taxon>Pelagomonadaceae</taxon>
        <taxon>Aureococcus</taxon>
    </lineage>
</organism>
<dbReference type="PROSITE" id="PS50853">
    <property type="entry name" value="FN3"/>
    <property type="match status" value="1"/>
</dbReference>
<dbReference type="OrthoDB" id="73403at2759"/>
<accession>F0YG88</accession>
<sequence length="1959" mass="203696">MGSFTLVRRRAVPLALALCSAAAVEYFVPDAPRQPPTISNVTTSSMMLHWEPVDARLSYPVDAYEVEVMSLQERHLGWRSLDDAVETVKPRNEVQTINIRVDKGSTVAGGYFQIYAAFDGISPLNTDAVAYTSEIPYDATAAEVKAAIEGLENVDALVHVIRCDGVLGSGGVGGWVGGCPFGAYGAYSWHVEFDTPRTEATAYDGALREFNQPTLDLRTQTMSAPMPSAGFGSIPVLGIYKETVSLGVSWTGPGPAVSVWRAGSSLPCGAAEWRTSPKHPVSGVVGGGGRPPPAPLCAYNATSLAHPGGLYAFRIAAHNAAGWSPHGPASETARLIAVRPPPRPLAPVFAVLDDSALPRGSAVFYASTPPNAAQQAAASAPPAATYELQYRQDEAAPWVDAPAPIDVDGSGWATATLYGLEAGAAVFARSRAANAAGASPWSLSSNGGVATRDPKPPVPSAPVATLDGGDGAILVRFLPFAADGLGSRSATVARHFELGTQAWKGRGFAAPVGWDVAYDRPLPYVLTDAVDEIQLATSRCDAGAISGGTFRLRLPVRGAYERGTVTGDLPFDASAFAVKKALEALDVVPEGSLAVTRHTPGALESHAPARGAFAWKVHFKDIGAVAGADLRATGVFPALEPENVDLSCAYSGDGVGVVVERLQVGSLETYRDALDAEVFNVEPNTRYRFRARAVDGRGAASEWSAASAWVATNDALRVFETVGRSTQRRAEARSLKEAAVGWAAARQRDPDYVGGAGDGGDGDGNGGLVVLAAYDGAAAHPIKGARGVFYAAGRPQTYVVPRRLPGRPGAKRLVAKLWGGGGGGAGAGRGEANATSRATEALVDDLRLDKFFARGGGQGSKRERNSQLQRLLSRPFSTRGGGGYLSVSLSVVPGETLTVLVGGGGGGATDSRPGAGGYGGGAAGGRGEWCGGGGGGRSEVVRTSDGAVLAVAGGGGGAGASDYCCGHGGGGGGDDGEDGYAPGLATPVDVGLYGAARDEYSAVDGDGSGTIAVDVGGSDARDLSGPHARHRHVDLGEAPGADYSAVAAGGRGASQGAGGDPGAPGSFEVSTEGVVVSTSQRPGAAAVADLRGAIAVDGARGARNLGGAGGSGKEGGGGGGGGYFGGGGGGSGVDAGGGGGGSAWFDADLAYRPVEARWGALSPPTPVVADANHSAVSLAWPPNDAATYFWAERYHVEMAEGDVGGFKLVAVRAAADGGVDVAGLDSDAAYRFRLRGANQTATSPPGEAVACRTLPHPRDEWVRVHPSVAAFSDGGYGAASPVLGRPHYSMGAQTGLGADDAASESAAGRAADAPTEFYPSAPSGRQGHSLTRLGGAPEIRAYRLPSAELGAVFLFGGHGDGYECDGAVGATFRLGAYRWRGFDNERCVRRMGASDELWRLDAGLLEWELIRPGRNASWPPPRSRHVAAAVGGFVAVFGGVKEPDPRYVEDGDLEFAYYRDLWLLDVGAPRRATWSWTAGSAVDPVFVPDARTTYFDVNVTAGDEWCLRDVDIYVRISHPCASQLSISVVGPGPVSGDGNFRDPVAASWPVLLHAPDANSEACDRLDPPFSTQDALNDFGYKGDPGMLFDDDAPVDVRAPDAKNPYGGTFRPVDALAEFEGARPSGTWTLVVTDHSGGLRKNYNAANLTAFRVVSRLERCERRYVWRNVTNATGDAPPALAGALGVSTGDSLFVYGGRTASDPFPDKALWRYDILTNAWTALSAAPQPEGVYDPVGKAAVITPWGIYAFGGLGGWHDERGLPCSQFDGRVLWLDMLSNRWWGLDDEVWPGPHEIEVDPGRHRVDGAFVVAATVEAVNDRPAPRGRYYASLAYLEPGVADVVSAAADVRAGLLPDTDAAVPPAILLFGGDDDFSDLDDAWLLKLGNASLRHTSDPRFEFHLSPSFHFAFCGWRFQGKSQELWDASCGANATTSPMEDCEFVEVLQRAYCEHQYQSLNHLPY</sequence>
<dbReference type="InterPro" id="IPR036116">
    <property type="entry name" value="FN3_sf"/>
</dbReference>
<feature type="region of interest" description="Disordered" evidence="1">
    <location>
        <begin position="438"/>
        <end position="458"/>
    </location>
</feature>
<dbReference type="InterPro" id="IPR015915">
    <property type="entry name" value="Kelch-typ_b-propeller"/>
</dbReference>
<dbReference type="InterPro" id="IPR013783">
    <property type="entry name" value="Ig-like_fold"/>
</dbReference>
<feature type="compositionally biased region" description="Low complexity" evidence="1">
    <location>
        <begin position="1299"/>
        <end position="1313"/>
    </location>
</feature>
<dbReference type="EMBL" id="GL833138">
    <property type="protein sequence ID" value="EGB05921.1"/>
    <property type="molecule type" value="Genomic_DNA"/>
</dbReference>
<feature type="region of interest" description="Disordered" evidence="1">
    <location>
        <begin position="1046"/>
        <end position="1066"/>
    </location>
</feature>
<evidence type="ECO:0000256" key="2">
    <source>
        <dbReference type="SAM" id="SignalP"/>
    </source>
</evidence>
<evidence type="ECO:0000313" key="4">
    <source>
        <dbReference type="EMBL" id="EGB05921.1"/>
    </source>
</evidence>
<evidence type="ECO:0000313" key="5">
    <source>
        <dbReference type="Proteomes" id="UP000002729"/>
    </source>
</evidence>
<name>F0YG88_AURAN</name>
<evidence type="ECO:0000256" key="1">
    <source>
        <dbReference type="SAM" id="MobiDB-lite"/>
    </source>
</evidence>
<dbReference type="OMA" id="DANSEAC"/>
<dbReference type="CDD" id="cd00063">
    <property type="entry name" value="FN3"/>
    <property type="match status" value="1"/>
</dbReference>
<evidence type="ECO:0000259" key="3">
    <source>
        <dbReference type="PROSITE" id="PS50853"/>
    </source>
</evidence>
<dbReference type="eggNOG" id="ENOG502S2K7">
    <property type="taxonomic scope" value="Eukaryota"/>
</dbReference>
<dbReference type="SUPFAM" id="SSF117281">
    <property type="entry name" value="Kelch motif"/>
    <property type="match status" value="2"/>
</dbReference>
<dbReference type="RefSeq" id="XP_009039461.1">
    <property type="nucleotide sequence ID" value="XM_009041213.1"/>
</dbReference>
<reference evidence="4 5" key="1">
    <citation type="journal article" date="2011" name="Proc. Natl. Acad. Sci. U.S.A.">
        <title>Niche of harmful alga Aureococcus anophagefferens revealed through ecogenomics.</title>
        <authorList>
            <person name="Gobler C.J."/>
            <person name="Berry D.L."/>
            <person name="Dyhrman S.T."/>
            <person name="Wilhelm S.W."/>
            <person name="Salamov A."/>
            <person name="Lobanov A.V."/>
            <person name="Zhang Y."/>
            <person name="Collier J.L."/>
            <person name="Wurch L.L."/>
            <person name="Kustka A.B."/>
            <person name="Dill B.D."/>
            <person name="Shah M."/>
            <person name="VerBerkmoes N.C."/>
            <person name="Kuo A."/>
            <person name="Terry A."/>
            <person name="Pangilinan J."/>
            <person name="Lindquist E.A."/>
            <person name="Lucas S."/>
            <person name="Paulsen I.T."/>
            <person name="Hattenrath-Lehmann T.K."/>
            <person name="Talmage S.C."/>
            <person name="Walker E.A."/>
            <person name="Koch F."/>
            <person name="Burson A.M."/>
            <person name="Marcoval M.A."/>
            <person name="Tang Y.Z."/>
            <person name="Lecleir G.R."/>
            <person name="Coyne K.J."/>
            <person name="Berg G.M."/>
            <person name="Bertrand E.M."/>
            <person name="Saito M.A."/>
            <person name="Gladyshev V.N."/>
            <person name="Grigoriev I.V."/>
        </authorList>
    </citation>
    <scope>NUCLEOTIDE SEQUENCE [LARGE SCALE GENOMIC DNA]</scope>
    <source>
        <strain evidence="5">CCMP 1984</strain>
    </source>
</reference>
<dbReference type="Gene3D" id="2.60.40.10">
    <property type="entry name" value="Immunoglobulins"/>
    <property type="match status" value="1"/>
</dbReference>
<gene>
    <name evidence="4" type="ORF">AURANDRAFT_66083</name>
</gene>
<dbReference type="SMART" id="SM00060">
    <property type="entry name" value="FN3"/>
    <property type="match status" value="4"/>
</dbReference>